<gene>
    <name evidence="2" type="ORF">E2C01_046935</name>
</gene>
<dbReference type="Gene3D" id="3.60.10.10">
    <property type="entry name" value="Endonuclease/exonuclease/phosphatase"/>
    <property type="match status" value="1"/>
</dbReference>
<accession>A0A5B7FZV2</accession>
<proteinExistence type="predicted"/>
<keyword evidence="3" id="KW-1185">Reference proteome</keyword>
<evidence type="ECO:0000313" key="3">
    <source>
        <dbReference type="Proteomes" id="UP000324222"/>
    </source>
</evidence>
<comment type="caution">
    <text evidence="2">The sequence shown here is derived from an EMBL/GenBank/DDBJ whole genome shotgun (WGS) entry which is preliminary data.</text>
</comment>
<keyword evidence="1" id="KW-0812">Transmembrane</keyword>
<dbReference type="EMBL" id="VSRR010011349">
    <property type="protein sequence ID" value="MPC53051.1"/>
    <property type="molecule type" value="Genomic_DNA"/>
</dbReference>
<evidence type="ECO:0000256" key="1">
    <source>
        <dbReference type="SAM" id="Phobius"/>
    </source>
</evidence>
<evidence type="ECO:0000313" key="2">
    <source>
        <dbReference type="EMBL" id="MPC53051.1"/>
    </source>
</evidence>
<keyword evidence="1" id="KW-1133">Transmembrane helix</keyword>
<name>A0A5B7FZV2_PORTR</name>
<dbReference type="Proteomes" id="UP000324222">
    <property type="component" value="Unassembled WGS sequence"/>
</dbReference>
<keyword evidence="1" id="KW-0472">Membrane</keyword>
<organism evidence="2 3">
    <name type="scientific">Portunus trituberculatus</name>
    <name type="common">Swimming crab</name>
    <name type="synonym">Neptunus trituberculatus</name>
    <dbReference type="NCBI Taxonomy" id="210409"/>
    <lineage>
        <taxon>Eukaryota</taxon>
        <taxon>Metazoa</taxon>
        <taxon>Ecdysozoa</taxon>
        <taxon>Arthropoda</taxon>
        <taxon>Crustacea</taxon>
        <taxon>Multicrustacea</taxon>
        <taxon>Malacostraca</taxon>
        <taxon>Eumalacostraca</taxon>
        <taxon>Eucarida</taxon>
        <taxon>Decapoda</taxon>
        <taxon>Pleocyemata</taxon>
        <taxon>Brachyura</taxon>
        <taxon>Eubrachyura</taxon>
        <taxon>Portunoidea</taxon>
        <taxon>Portunidae</taxon>
        <taxon>Portuninae</taxon>
        <taxon>Portunus</taxon>
    </lineage>
</organism>
<protein>
    <recommendedName>
        <fullName evidence="4">Endonuclease/exonuclease/phosphatase domain-containing protein</fullName>
    </recommendedName>
</protein>
<dbReference type="AlphaFoldDB" id="A0A5B7FZV2"/>
<dbReference type="InterPro" id="IPR036691">
    <property type="entry name" value="Endo/exonu/phosph_ase_sf"/>
</dbReference>
<reference evidence="2 3" key="1">
    <citation type="submission" date="2019-05" db="EMBL/GenBank/DDBJ databases">
        <title>Another draft genome of Portunus trituberculatus and its Hox gene families provides insights of decapod evolution.</title>
        <authorList>
            <person name="Jeong J.-H."/>
            <person name="Song I."/>
            <person name="Kim S."/>
            <person name="Choi T."/>
            <person name="Kim D."/>
            <person name="Ryu S."/>
            <person name="Kim W."/>
        </authorList>
    </citation>
    <scope>NUCLEOTIDE SEQUENCE [LARGE SCALE GENOMIC DNA]</scope>
    <source>
        <tissue evidence="2">Muscle</tissue>
    </source>
</reference>
<feature type="transmembrane region" description="Helical" evidence="1">
    <location>
        <begin position="123"/>
        <end position="143"/>
    </location>
</feature>
<sequence>MATPNRVLEFPSGKGTRSVPRSDSSLDTSLNFFYINFCSIRAFKVEHFLTLYPFAEISILGVFNVHHQLWLSSPYTDHSGELAFNFVIFHDVEQLVQHPTRIPDRFGDTPNILDLFFASNPSAYAVTLSFPITVSFLYLVLFLQSLHRISQSEGASGVLPLPVGGT</sequence>
<evidence type="ECO:0008006" key="4">
    <source>
        <dbReference type="Google" id="ProtNLM"/>
    </source>
</evidence>